<name>A0ABY4L1I6_THEAE</name>
<gene>
    <name evidence="2" type="ORF">FOF52_11725</name>
</gene>
<evidence type="ECO:0000313" key="3">
    <source>
        <dbReference type="Proteomes" id="UP000832041"/>
    </source>
</evidence>
<evidence type="ECO:0000256" key="1">
    <source>
        <dbReference type="SAM" id="MobiDB-lite"/>
    </source>
</evidence>
<dbReference type="RefSeq" id="WP_248590016.1">
    <property type="nucleotide sequence ID" value="NZ_BAABEB010000002.1"/>
</dbReference>
<sequence>MVKHRTGWLRQPTGRTDTAHRDGPDASAALEALLDCVHRFVGHGRRVRTARSADLVRLREAVGALTERCTALLADPERARALHTGQQLWTVVDPGLLDAVLHAGDRALRAGLTDLSLRACDTVLAAKPASRAAWRLRARTLEARGDVAEAIEAHQEYLALVPGDDLGVGARVAELRDRGPALRRIAELLREQAGDAAAPAADTPVEEAWTAGLALHDQGNREEAWPLLAHALARLVEQDRSEARTRAALTDYLGILAAADPELLAESTALVEAVTGYLRAGRTRPMADPELGGTRVIGVSDFRTLVQGRSVCLVADSRQLRRSPTGAEIDSYDLVVRFDSYTIDAPFTGARTDIHVSDHGHTRNWGEPVTVRIVLGRLQHAWQRSIRALVPGAQRYVNDRSLRRPVADRALVGDEAAPATPTPGFAMLRLLDFLDVNPVIDLIGFDVGGTDAHRYEKEWVLAHATKTTDTRISLR</sequence>
<dbReference type="Gene3D" id="3.90.1480.20">
    <property type="entry name" value="Glycosyl transferase family 29"/>
    <property type="match status" value="1"/>
</dbReference>
<evidence type="ECO:0000313" key="2">
    <source>
        <dbReference type="EMBL" id="UPT21532.1"/>
    </source>
</evidence>
<organism evidence="2 3">
    <name type="scientific">Thermobifida alba</name>
    <name type="common">Thermomonospora alba</name>
    <dbReference type="NCBI Taxonomy" id="53522"/>
    <lineage>
        <taxon>Bacteria</taxon>
        <taxon>Bacillati</taxon>
        <taxon>Actinomycetota</taxon>
        <taxon>Actinomycetes</taxon>
        <taxon>Streptosporangiales</taxon>
        <taxon>Nocardiopsidaceae</taxon>
        <taxon>Thermobifida</taxon>
    </lineage>
</organism>
<dbReference type="Proteomes" id="UP000832041">
    <property type="component" value="Chromosome"/>
</dbReference>
<feature type="region of interest" description="Disordered" evidence="1">
    <location>
        <begin position="1"/>
        <end position="23"/>
    </location>
</feature>
<reference evidence="2 3" key="1">
    <citation type="submission" date="2020-04" db="EMBL/GenBank/DDBJ databases">
        <title>Thermobifida alba genome sequencing and assembly.</title>
        <authorList>
            <person name="Luzics S."/>
            <person name="Horvath B."/>
            <person name="Nagy I."/>
            <person name="Toth A."/>
            <person name="Nagy I."/>
            <person name="Kukolya J."/>
        </authorList>
    </citation>
    <scope>NUCLEOTIDE SEQUENCE [LARGE SCALE GENOMIC DNA]</scope>
    <source>
        <strain evidence="2 3">DSM 43795</strain>
    </source>
</reference>
<dbReference type="Gene3D" id="1.25.40.10">
    <property type="entry name" value="Tetratricopeptide repeat domain"/>
    <property type="match status" value="1"/>
</dbReference>
<dbReference type="EMBL" id="CP051627">
    <property type="protein sequence ID" value="UPT21532.1"/>
    <property type="molecule type" value="Genomic_DNA"/>
</dbReference>
<dbReference type="SUPFAM" id="SSF48452">
    <property type="entry name" value="TPR-like"/>
    <property type="match status" value="1"/>
</dbReference>
<proteinExistence type="predicted"/>
<dbReference type="InterPro" id="IPR011990">
    <property type="entry name" value="TPR-like_helical_dom_sf"/>
</dbReference>
<protein>
    <recommendedName>
        <fullName evidence="4">Tetratricopeptide repeat protein</fullName>
    </recommendedName>
</protein>
<keyword evidence="3" id="KW-1185">Reference proteome</keyword>
<evidence type="ECO:0008006" key="4">
    <source>
        <dbReference type="Google" id="ProtNLM"/>
    </source>
</evidence>
<accession>A0ABY4L1I6</accession>
<dbReference type="InterPro" id="IPR038578">
    <property type="entry name" value="GT29-like_sf"/>
</dbReference>